<dbReference type="CDD" id="cd12355">
    <property type="entry name" value="RRM_RBM18"/>
    <property type="match status" value="1"/>
</dbReference>
<dbReference type="InterPro" id="IPR039157">
    <property type="entry name" value="RBM18_RRM"/>
</dbReference>
<dbReference type="InterPro" id="IPR035979">
    <property type="entry name" value="RBD_domain_sf"/>
</dbReference>
<dbReference type="SMART" id="SM00361">
    <property type="entry name" value="RRM_1"/>
    <property type="match status" value="1"/>
</dbReference>
<dbReference type="PANTHER" id="PTHR21245">
    <property type="entry name" value="HETEROGENEOUS NUCLEAR RIBONUCLEOPROTEIN"/>
    <property type="match status" value="1"/>
</dbReference>
<dbReference type="SMART" id="SM00360">
    <property type="entry name" value="RRM"/>
    <property type="match status" value="1"/>
</dbReference>
<sequence>MSYLTTVTPTSTAMASASSSSSTPAASAQRTAPIDPCRLFIGNLSPTVDEYTLIQVFSKCGKVAKMDYLFHKTGPLKGKPRGYAFVEYTNKEDAQKALTKLHTRLLRGRNLVVTQASASPVYDQSKPYRRPGDNANRSTTLSLLKKQGRPQSTNAQIAALEAKIASMQNSPLSAPASAPGSASGSPGPGSSQGERMELDNTGEGGEGWKSLLDGTELEQDFIPVGGDGEGVADAGAVGVGPGEVESGTRNDLKDSVKGKADNDTSKGKGKATEKLHPSLPAKPAAPVGQQPGSGYGHDARPGSGFGQGQGFGMSQGRGQGQGHIVGGGSGGRRGRS</sequence>
<dbReference type="Proteomes" id="UP000812966">
    <property type="component" value="Unassembled WGS sequence"/>
</dbReference>
<comment type="caution">
    <text evidence="7">The sequence shown here is derived from an EMBL/GenBank/DDBJ whole genome shotgun (WGS) entry which is preliminary data.</text>
</comment>
<evidence type="ECO:0000256" key="2">
    <source>
        <dbReference type="ARBA" id="ARBA00022884"/>
    </source>
</evidence>
<dbReference type="InterPro" id="IPR003954">
    <property type="entry name" value="RRM_euk-type"/>
</dbReference>
<evidence type="ECO:0000256" key="3">
    <source>
        <dbReference type="ARBA" id="ARBA00030780"/>
    </source>
</evidence>
<feature type="region of interest" description="Disordered" evidence="5">
    <location>
        <begin position="1"/>
        <end position="29"/>
    </location>
</feature>
<dbReference type="InterPro" id="IPR000504">
    <property type="entry name" value="RRM_dom"/>
</dbReference>
<evidence type="ECO:0000259" key="6">
    <source>
        <dbReference type="PROSITE" id="PS50102"/>
    </source>
</evidence>
<dbReference type="AlphaFoldDB" id="A0A8K0NUY2"/>
<evidence type="ECO:0000313" key="7">
    <source>
        <dbReference type="EMBL" id="KAG7566861.1"/>
    </source>
</evidence>
<dbReference type="GO" id="GO:0003723">
    <property type="term" value="F:RNA binding"/>
    <property type="evidence" value="ECO:0007669"/>
    <property type="project" value="UniProtKB-UniRule"/>
</dbReference>
<feature type="compositionally biased region" description="Gly residues" evidence="5">
    <location>
        <begin position="303"/>
        <end position="336"/>
    </location>
</feature>
<dbReference type="EMBL" id="JABELV010000019">
    <property type="protein sequence ID" value="KAG7566861.1"/>
    <property type="molecule type" value="Genomic_DNA"/>
</dbReference>
<dbReference type="Gene3D" id="3.30.70.330">
    <property type="match status" value="1"/>
</dbReference>
<keyword evidence="8" id="KW-1185">Reference proteome</keyword>
<organism evidence="7 8">
    <name type="scientific">Filobasidium floriforme</name>
    <dbReference type="NCBI Taxonomy" id="5210"/>
    <lineage>
        <taxon>Eukaryota</taxon>
        <taxon>Fungi</taxon>
        <taxon>Dikarya</taxon>
        <taxon>Basidiomycota</taxon>
        <taxon>Agaricomycotina</taxon>
        <taxon>Tremellomycetes</taxon>
        <taxon>Filobasidiales</taxon>
        <taxon>Filobasidiaceae</taxon>
        <taxon>Filobasidium</taxon>
    </lineage>
</organism>
<feature type="domain" description="RRM" evidence="6">
    <location>
        <begin position="37"/>
        <end position="118"/>
    </location>
</feature>
<gene>
    <name evidence="7" type="ORF">FFLO_01362</name>
</gene>
<feature type="region of interest" description="Disordered" evidence="5">
    <location>
        <begin position="169"/>
        <end position="336"/>
    </location>
</feature>
<evidence type="ECO:0000256" key="1">
    <source>
        <dbReference type="ARBA" id="ARBA00021141"/>
    </source>
</evidence>
<protein>
    <recommendedName>
        <fullName evidence="1">Probable RNA-binding protein 18</fullName>
    </recommendedName>
    <alternativeName>
        <fullName evidence="3">RNA-binding motif protein 18</fullName>
    </alternativeName>
</protein>
<evidence type="ECO:0000256" key="4">
    <source>
        <dbReference type="PROSITE-ProRule" id="PRU00176"/>
    </source>
</evidence>
<feature type="compositionally biased region" description="Low complexity" evidence="5">
    <location>
        <begin position="173"/>
        <end position="191"/>
    </location>
</feature>
<feature type="compositionally biased region" description="Basic and acidic residues" evidence="5">
    <location>
        <begin position="246"/>
        <end position="276"/>
    </location>
</feature>
<proteinExistence type="predicted"/>
<reference evidence="7" key="1">
    <citation type="submission" date="2020-04" db="EMBL/GenBank/DDBJ databases">
        <title>Analysis of mating type loci in Filobasidium floriforme.</title>
        <authorList>
            <person name="Nowrousian M."/>
        </authorList>
    </citation>
    <scope>NUCLEOTIDE SEQUENCE</scope>
    <source>
        <strain evidence="7">CBS 6242</strain>
    </source>
</reference>
<name>A0A8K0NUY2_9TREE</name>
<keyword evidence="2 4" id="KW-0694">RNA-binding</keyword>
<feature type="region of interest" description="Disordered" evidence="5">
    <location>
        <begin position="117"/>
        <end position="137"/>
    </location>
</feature>
<evidence type="ECO:0000313" key="8">
    <source>
        <dbReference type="Proteomes" id="UP000812966"/>
    </source>
</evidence>
<dbReference type="PROSITE" id="PS50102">
    <property type="entry name" value="RRM"/>
    <property type="match status" value="1"/>
</dbReference>
<accession>A0A8K0NUY2</accession>
<dbReference type="SUPFAM" id="SSF54928">
    <property type="entry name" value="RNA-binding domain, RBD"/>
    <property type="match status" value="1"/>
</dbReference>
<evidence type="ECO:0000256" key="5">
    <source>
        <dbReference type="SAM" id="MobiDB-lite"/>
    </source>
</evidence>
<dbReference type="InterPro" id="IPR012677">
    <property type="entry name" value="Nucleotide-bd_a/b_plait_sf"/>
</dbReference>
<dbReference type="Pfam" id="PF00076">
    <property type="entry name" value="RRM_1"/>
    <property type="match status" value="1"/>
</dbReference>